<accession>A0A8X8BF72</accession>
<keyword evidence="4" id="KW-1185">Reference proteome</keyword>
<dbReference type="Proteomes" id="UP000886595">
    <property type="component" value="Unassembled WGS sequence"/>
</dbReference>
<dbReference type="EMBL" id="JAAMPC010000001">
    <property type="protein sequence ID" value="KAG2332228.1"/>
    <property type="molecule type" value="Genomic_DNA"/>
</dbReference>
<protein>
    <recommendedName>
        <fullName evidence="2">DAGKc domain-containing protein</fullName>
    </recommendedName>
</protein>
<dbReference type="Pfam" id="PF01190">
    <property type="entry name" value="Pollen_Ole_e_1"/>
    <property type="match status" value="2"/>
</dbReference>
<evidence type="ECO:0000313" key="4">
    <source>
        <dbReference type="Proteomes" id="UP000886595"/>
    </source>
</evidence>
<dbReference type="Gene3D" id="3.40.50.10330">
    <property type="entry name" value="Probable inorganic polyphosphate/atp-NAD kinase, domain 1"/>
    <property type="match status" value="1"/>
</dbReference>
<sequence>MGAVVEVTCKAGDKTVKAYGKTKINGKYAITVKGYNYRKYGGDVCTAKLHAPPKGSPCNIPTSYHMGNKGAKLHVKSKTKYEVVLYAKSFAYAPKKPYGAVVEVTCKAGDKTVKAYGKTKINGKYAITVKGYNYRKYGGDVCTAKLHAPPKGSPCNIPTSYHLGNKGAKLHVKSKTKYEPENDHLPSPALISDQVLINGVITPLTLTANGELQWTESGRRKSTSEKEILSSVLERNKIRVKTLVERRGGGSTCCGGSGGDYARKYFVFEPLYDESRKLWCDKLRQQLHSLEVACVCEPFGGKKTERKIFLEEGKPLFDDADVQLEIQETKYQLHAKEMVRFMDLSKYDGVILTRRFSTMSIRPMPCFPPIVFSSERRVARESAFPLSVTGSPDSIPISMYLLKVQTTVAEM</sequence>
<gene>
    <name evidence="3" type="ORF">Bca52824_003408</name>
</gene>
<organism evidence="3 4">
    <name type="scientific">Brassica carinata</name>
    <name type="common">Ethiopian mustard</name>
    <name type="synonym">Abyssinian cabbage</name>
    <dbReference type="NCBI Taxonomy" id="52824"/>
    <lineage>
        <taxon>Eukaryota</taxon>
        <taxon>Viridiplantae</taxon>
        <taxon>Streptophyta</taxon>
        <taxon>Embryophyta</taxon>
        <taxon>Tracheophyta</taxon>
        <taxon>Spermatophyta</taxon>
        <taxon>Magnoliopsida</taxon>
        <taxon>eudicotyledons</taxon>
        <taxon>Gunneridae</taxon>
        <taxon>Pentapetalae</taxon>
        <taxon>rosids</taxon>
        <taxon>malvids</taxon>
        <taxon>Brassicales</taxon>
        <taxon>Brassicaceae</taxon>
        <taxon>Brassiceae</taxon>
        <taxon>Brassica</taxon>
    </lineage>
</organism>
<dbReference type="PANTHER" id="PTHR33470">
    <property type="entry name" value="OS01G0164075 PROTEIN"/>
    <property type="match status" value="1"/>
</dbReference>
<dbReference type="Pfam" id="PF00781">
    <property type="entry name" value="DAGK_cat"/>
    <property type="match status" value="1"/>
</dbReference>
<keyword evidence="1" id="KW-0732">Signal</keyword>
<evidence type="ECO:0000313" key="3">
    <source>
        <dbReference type="EMBL" id="KAG2332228.1"/>
    </source>
</evidence>
<evidence type="ECO:0000259" key="2">
    <source>
        <dbReference type="Pfam" id="PF00781"/>
    </source>
</evidence>
<reference evidence="3 4" key="1">
    <citation type="submission" date="2020-02" db="EMBL/GenBank/DDBJ databases">
        <authorList>
            <person name="Ma Q."/>
            <person name="Huang Y."/>
            <person name="Song X."/>
            <person name="Pei D."/>
        </authorList>
    </citation>
    <scope>NUCLEOTIDE SEQUENCE [LARGE SCALE GENOMIC DNA]</scope>
    <source>
        <strain evidence="3">Sxm20200214</strain>
        <tissue evidence="3">Leaf</tissue>
    </source>
</reference>
<dbReference type="PANTHER" id="PTHR33470:SF27">
    <property type="entry name" value="OS01G0899700 PROTEIN"/>
    <property type="match status" value="1"/>
</dbReference>
<feature type="domain" description="DAGKc" evidence="2">
    <location>
        <begin position="295"/>
        <end position="351"/>
    </location>
</feature>
<dbReference type="AlphaFoldDB" id="A0A8X8BF72"/>
<dbReference type="InterPro" id="IPR001206">
    <property type="entry name" value="Diacylglycerol_kinase_cat_dom"/>
</dbReference>
<dbReference type="GO" id="GO:0016301">
    <property type="term" value="F:kinase activity"/>
    <property type="evidence" value="ECO:0007669"/>
    <property type="project" value="InterPro"/>
</dbReference>
<name>A0A8X8BF72_BRACI</name>
<comment type="caution">
    <text evidence="3">The sequence shown here is derived from an EMBL/GenBank/DDBJ whole genome shotgun (WGS) entry which is preliminary data.</text>
</comment>
<evidence type="ECO:0000256" key="1">
    <source>
        <dbReference type="ARBA" id="ARBA00022729"/>
    </source>
</evidence>
<proteinExistence type="predicted"/>
<dbReference type="InterPro" id="IPR017438">
    <property type="entry name" value="ATP-NAD_kinase_N"/>
</dbReference>
<dbReference type="OrthoDB" id="1939198at2759"/>